<keyword evidence="2" id="KW-1185">Reference proteome</keyword>
<sequence>MKLIKRGLWSLIPLSIFFATPSCRDCDAYSNPSSYAVGAFYDKNDPSSTLDINFTSVKGIGDGAPEITKMANGKYLLPLKVTSRETGFSFVTEGMADSTYISYETSVKVNGPDCGAYEQLSGLKVSPTQGGAGQDFYRGDVLFDSVAVVVPTVSADTITENIRFVIDVCDSEEKSASRNLIVTYLDSATGNPREESFTSIHVKGNHFAPIYTGSDRFSTIYLPLEGSDSTTFVFRQITNDADTIEQSMKVVFNTSTTISDDATGCIFFDGTGSVLLDSAGTTGKEFIYPQGPHFKRMQIDRTTVNTNPDFPNVKLFI</sequence>
<dbReference type="AlphaFoldDB" id="A0A7X9RTS0"/>
<dbReference type="EMBL" id="JABANE010000013">
    <property type="protein sequence ID" value="NME67622.1"/>
    <property type="molecule type" value="Genomic_DNA"/>
</dbReference>
<evidence type="ECO:0000313" key="1">
    <source>
        <dbReference type="EMBL" id="NME67622.1"/>
    </source>
</evidence>
<proteinExistence type="predicted"/>
<evidence type="ECO:0000313" key="2">
    <source>
        <dbReference type="Proteomes" id="UP000576082"/>
    </source>
</evidence>
<name>A0A7X9RTS0_9BACT</name>
<organism evidence="1 2">
    <name type="scientific">Flammeovirga aprica JL-4</name>
    <dbReference type="NCBI Taxonomy" id="694437"/>
    <lineage>
        <taxon>Bacteria</taxon>
        <taxon>Pseudomonadati</taxon>
        <taxon>Bacteroidota</taxon>
        <taxon>Cytophagia</taxon>
        <taxon>Cytophagales</taxon>
        <taxon>Flammeovirgaceae</taxon>
        <taxon>Flammeovirga</taxon>
    </lineage>
</organism>
<gene>
    <name evidence="1" type="ORF">HHU12_06560</name>
</gene>
<reference evidence="1 2" key="1">
    <citation type="submission" date="2020-04" db="EMBL/GenBank/DDBJ databases">
        <title>Flammeovirga sp. SR4, a novel species isolated from seawater.</title>
        <authorList>
            <person name="Wang X."/>
        </authorList>
    </citation>
    <scope>NUCLEOTIDE SEQUENCE [LARGE SCALE GENOMIC DNA]</scope>
    <source>
        <strain evidence="1 2">ATCC 23126</strain>
    </source>
</reference>
<dbReference type="Proteomes" id="UP000576082">
    <property type="component" value="Unassembled WGS sequence"/>
</dbReference>
<dbReference type="RefSeq" id="WP_169655960.1">
    <property type="nucleotide sequence ID" value="NZ_JABANE010000013.1"/>
</dbReference>
<protein>
    <submittedName>
        <fullName evidence="1">Uncharacterized protein</fullName>
    </submittedName>
</protein>
<comment type="caution">
    <text evidence="1">The sequence shown here is derived from an EMBL/GenBank/DDBJ whole genome shotgun (WGS) entry which is preliminary data.</text>
</comment>
<accession>A0A7X9RTS0</accession>